<evidence type="ECO:0000256" key="5">
    <source>
        <dbReference type="ARBA" id="ARBA00022597"/>
    </source>
</evidence>
<dbReference type="InterPro" id="IPR035277">
    <property type="entry name" value="MalF_N"/>
</dbReference>
<accession>A0A5M9ZGH5</accession>
<evidence type="ECO:0000313" key="12">
    <source>
        <dbReference type="EMBL" id="KAA8825829.1"/>
    </source>
</evidence>
<feature type="transmembrane region" description="Helical" evidence="9">
    <location>
        <begin position="506"/>
        <end position="528"/>
    </location>
</feature>
<keyword evidence="8 9" id="KW-0472">Membrane</keyword>
<evidence type="ECO:0000256" key="7">
    <source>
        <dbReference type="ARBA" id="ARBA00022989"/>
    </source>
</evidence>
<dbReference type="GO" id="GO:0042956">
    <property type="term" value="P:maltodextrin transmembrane transport"/>
    <property type="evidence" value="ECO:0007669"/>
    <property type="project" value="TreeGrafter"/>
</dbReference>
<keyword evidence="3 9" id="KW-0813">Transport</keyword>
<dbReference type="Pfam" id="PF16296">
    <property type="entry name" value="TM_PBP2_N"/>
    <property type="match status" value="1"/>
</dbReference>
<evidence type="ECO:0000256" key="1">
    <source>
        <dbReference type="ARBA" id="ARBA00004651"/>
    </source>
</evidence>
<feature type="transmembrane region" description="Helical" evidence="9">
    <location>
        <begin position="305"/>
        <end position="329"/>
    </location>
</feature>
<evidence type="ECO:0000256" key="6">
    <source>
        <dbReference type="ARBA" id="ARBA00022692"/>
    </source>
</evidence>
<evidence type="ECO:0000256" key="4">
    <source>
        <dbReference type="ARBA" id="ARBA00022475"/>
    </source>
</evidence>
<evidence type="ECO:0000256" key="10">
    <source>
        <dbReference type="RuleBase" id="RU367050"/>
    </source>
</evidence>
<dbReference type="InterPro" id="IPR032550">
    <property type="entry name" value="TM_PBP2_N"/>
</dbReference>
<evidence type="ECO:0000256" key="9">
    <source>
        <dbReference type="RuleBase" id="RU363032"/>
    </source>
</evidence>
<dbReference type="InterPro" id="IPR047103">
    <property type="entry name" value="MalF_P2_sf"/>
</dbReference>
<comment type="subcellular location">
    <subcellularLocation>
        <location evidence="1 9">Cell membrane</location>
        <topology evidence="1 9">Multi-pass membrane protein</topology>
    </subcellularLocation>
</comment>
<feature type="transmembrane region" description="Helical" evidence="9">
    <location>
        <begin position="436"/>
        <end position="459"/>
    </location>
</feature>
<dbReference type="InterPro" id="IPR035906">
    <property type="entry name" value="MetI-like_sf"/>
</dbReference>
<dbReference type="GO" id="GO:1990060">
    <property type="term" value="C:maltose transport complex"/>
    <property type="evidence" value="ECO:0007669"/>
    <property type="project" value="TreeGrafter"/>
</dbReference>
<keyword evidence="7 9" id="KW-1133">Transmembrane helix</keyword>
<dbReference type="InterPro" id="IPR000515">
    <property type="entry name" value="MetI-like"/>
</dbReference>
<dbReference type="Gene3D" id="3.10.650.10">
    <property type="entry name" value="MalF N-terminal region-like"/>
    <property type="match status" value="1"/>
</dbReference>
<dbReference type="SUPFAM" id="SSF160964">
    <property type="entry name" value="MalF N-terminal region-like"/>
    <property type="match status" value="1"/>
</dbReference>
<dbReference type="PANTHER" id="PTHR47314:SF1">
    <property type="entry name" value="MALTOSE_MALTODEXTRIN TRANSPORT SYSTEM PERMEASE PROTEIN MALF"/>
    <property type="match status" value="1"/>
</dbReference>
<dbReference type="AlphaFoldDB" id="A0A5M9ZGH5"/>
<dbReference type="CDD" id="cd06261">
    <property type="entry name" value="TM_PBP2"/>
    <property type="match status" value="1"/>
</dbReference>
<dbReference type="Proteomes" id="UP000410049">
    <property type="component" value="Unassembled WGS sequence"/>
</dbReference>
<feature type="transmembrane region" description="Helical" evidence="9">
    <location>
        <begin position="62"/>
        <end position="80"/>
    </location>
</feature>
<keyword evidence="6 9" id="KW-0812">Transmembrane</keyword>
<dbReference type="PROSITE" id="PS50928">
    <property type="entry name" value="ABC_TM1"/>
    <property type="match status" value="1"/>
</dbReference>
<comment type="similarity">
    <text evidence="2 10">Belongs to the binding-protein-dependent transport system permease family. MalFG subfamily.</text>
</comment>
<comment type="caution">
    <text evidence="12">The sequence shown here is derived from an EMBL/GenBank/DDBJ whole genome shotgun (WGS) entry which is preliminary data.</text>
</comment>
<evidence type="ECO:0000256" key="8">
    <source>
        <dbReference type="ARBA" id="ARBA00023136"/>
    </source>
</evidence>
<organism evidence="12 13">
    <name type="scientific">Bifidobacterium myosotis</name>
    <dbReference type="NCBI Taxonomy" id="1630166"/>
    <lineage>
        <taxon>Bacteria</taxon>
        <taxon>Bacillati</taxon>
        <taxon>Actinomycetota</taxon>
        <taxon>Actinomycetes</taxon>
        <taxon>Bifidobacteriales</taxon>
        <taxon>Bifidobacteriaceae</taxon>
        <taxon>Bifidobacterium</taxon>
    </lineage>
</organism>
<dbReference type="EMBL" id="RZUH01000013">
    <property type="protein sequence ID" value="KAA8825829.1"/>
    <property type="molecule type" value="Genomic_DNA"/>
</dbReference>
<dbReference type="GO" id="GO:0015423">
    <property type="term" value="F:ABC-type maltose transporter activity"/>
    <property type="evidence" value="ECO:0007669"/>
    <property type="project" value="TreeGrafter"/>
</dbReference>
<evidence type="ECO:0000256" key="2">
    <source>
        <dbReference type="ARBA" id="ARBA00009047"/>
    </source>
</evidence>
<dbReference type="SUPFAM" id="SSF161098">
    <property type="entry name" value="MetI-like"/>
    <property type="match status" value="1"/>
</dbReference>
<evidence type="ECO:0000256" key="3">
    <source>
        <dbReference type="ARBA" id="ARBA00022448"/>
    </source>
</evidence>
<evidence type="ECO:0000259" key="11">
    <source>
        <dbReference type="PROSITE" id="PS50928"/>
    </source>
</evidence>
<gene>
    <name evidence="12" type="ORF">EMO91_11810</name>
</gene>
<dbReference type="Gene3D" id="1.20.58.370">
    <property type="entry name" value="MalF N-terminal region-like"/>
    <property type="match status" value="1"/>
</dbReference>
<feature type="transmembrane region" description="Helical" evidence="9">
    <location>
        <begin position="393"/>
        <end position="415"/>
    </location>
</feature>
<keyword evidence="4 10" id="KW-1003">Cell membrane</keyword>
<dbReference type="Gene3D" id="1.10.3720.10">
    <property type="entry name" value="MetI-like"/>
    <property type="match status" value="1"/>
</dbReference>
<comment type="function">
    <text evidence="10">Part of the ABC transporter complex MalEFGK involved in maltose/maltodextrin import. Probably responsible for the translocation of the substrate across the membrane.</text>
</comment>
<feature type="transmembrane region" description="Helical" evidence="9">
    <location>
        <begin position="92"/>
        <end position="113"/>
    </location>
</feature>
<feature type="transmembrane region" description="Helical" evidence="9">
    <location>
        <begin position="35"/>
        <end position="56"/>
    </location>
</feature>
<dbReference type="PANTHER" id="PTHR47314">
    <property type="entry name" value="MALTOSE/MALTODEXTRIN TRANSPORT SYSTEM PERMEASE PROTEIN MALF"/>
    <property type="match status" value="1"/>
</dbReference>
<dbReference type="Gene3D" id="2.40.430.10">
    <property type="entry name" value="D-maltodextrin-binding protein, MBP"/>
    <property type="match status" value="1"/>
</dbReference>
<proteinExistence type="inferred from homology"/>
<feature type="domain" description="ABC transmembrane type-1" evidence="11">
    <location>
        <begin position="306"/>
        <end position="527"/>
    </location>
</feature>
<protein>
    <recommendedName>
        <fullName evidence="10">Maltose/maltodextrin transport system permease protein</fullName>
    </recommendedName>
</protein>
<evidence type="ECO:0000313" key="13">
    <source>
        <dbReference type="Proteomes" id="UP000410049"/>
    </source>
</evidence>
<dbReference type="Pfam" id="PF00528">
    <property type="entry name" value="BPD_transp_1"/>
    <property type="match status" value="1"/>
</dbReference>
<name>A0A5M9ZGH5_9BIFI</name>
<keyword evidence="5 10" id="KW-0762">Sugar transport</keyword>
<sequence>MIVKTLSHESDRQATAKRRRAERVAVSADVRIWPILVKILLLGLFDAFGVYCLLIVAGKRYWVAFGVMLIVGILINWVYWRRGGLAAKYLTPGLIFLIIFQISAILYSGYIAFTNYGTGHNGTKEQAISSLMQSSLTKVPDSDTYNVAILQCGGTLNFLVTASDGTVQIGSNGVPLHDATNVTMDSTGKAVSVDGCSALSFNDILNRQDEILNINVPISDDLENGELRTSDGQTAYVFKSTLEYDEKTDTMTDTQTGVKYRDTGNGAFVSSRGEELNPGWRVNVGLANFKRVFASRDMTGPFLRVLVWTVVFSVVSVVSTFILGLFLAITFNDSRMKGRKIYRSILILPYAFPSFLSALVWAGLLNEKFGFINQILLGGADIPWLQSPTLAKVAVLVVNLWLGFPYMFLVCMGALQSIPEELSESAKLDGASAWEIFRFIKFPLLLVSVSPLLISTFAMNFNNFNLIYMLTAGGPTDTSTGMNIGSTDILISMVYKIAFAGSDRDYGLASAFAILIFFIVASVSAIGFRTSKSLEELN</sequence>
<reference evidence="12 13" key="1">
    <citation type="journal article" date="2019" name="Syst. Appl. Microbiol.">
        <title>Characterization of Bifidobacterium species in feaces of the Egyptian fruit bat: Description of B. vespertilionis sp. nov. and B. rousetti sp. nov.</title>
        <authorList>
            <person name="Modesto M."/>
            <person name="Satti M."/>
            <person name="Watanabe K."/>
            <person name="Puglisi E."/>
            <person name="Morelli L."/>
            <person name="Huang C.-H."/>
            <person name="Liou J.-S."/>
            <person name="Miyashita M."/>
            <person name="Tamura T."/>
            <person name="Saito S."/>
            <person name="Mori K."/>
            <person name="Huang L."/>
            <person name="Sciavilla P."/>
            <person name="Sandri C."/>
            <person name="Spiezio C."/>
            <person name="Vitali F."/>
            <person name="Cavalieri D."/>
            <person name="Perpetuini G."/>
            <person name="Tofalo R."/>
            <person name="Bonetti A."/>
            <person name="Arita M."/>
            <person name="Mattarelli P."/>
        </authorList>
    </citation>
    <scope>NUCLEOTIDE SEQUENCE [LARGE SCALE GENOMIC DNA]</scope>
    <source>
        <strain evidence="12 13">RST17</strain>
    </source>
</reference>
<feature type="transmembrane region" description="Helical" evidence="9">
    <location>
        <begin position="341"/>
        <end position="364"/>
    </location>
</feature>